<dbReference type="GeneID" id="63715878"/>
<feature type="compositionally biased region" description="Basic and acidic residues" evidence="1">
    <location>
        <begin position="73"/>
        <end position="94"/>
    </location>
</feature>
<comment type="caution">
    <text evidence="3">The sequence shown here is derived from an EMBL/GenBank/DDBJ whole genome shotgun (WGS) entry which is preliminary data.</text>
</comment>
<dbReference type="RefSeq" id="XP_040661442.1">
    <property type="nucleotide sequence ID" value="XM_040800559.1"/>
</dbReference>
<proteinExistence type="predicted"/>
<dbReference type="AlphaFoldDB" id="A0A151GYC4"/>
<dbReference type="InterPro" id="IPR002575">
    <property type="entry name" value="Aminoglycoside_PTrfase"/>
</dbReference>
<evidence type="ECO:0000313" key="3">
    <source>
        <dbReference type="EMBL" id="KYK62090.1"/>
    </source>
</evidence>
<dbReference type="STRING" id="98403.A0A151GYC4"/>
<evidence type="ECO:0000259" key="2">
    <source>
        <dbReference type="Pfam" id="PF01636"/>
    </source>
</evidence>
<reference evidence="3 4" key="1">
    <citation type="journal article" date="2016" name="Sci. Rep.">
        <title>Insights into Adaptations to a Near-Obligate Nematode Endoparasitic Lifestyle from the Finished Genome of Drechmeria coniospora.</title>
        <authorList>
            <person name="Zhang L."/>
            <person name="Zhou Z."/>
            <person name="Guo Q."/>
            <person name="Fokkens L."/>
            <person name="Miskei M."/>
            <person name="Pocsi I."/>
            <person name="Zhang W."/>
            <person name="Chen M."/>
            <person name="Wang L."/>
            <person name="Sun Y."/>
            <person name="Donzelli B.G."/>
            <person name="Gibson D.M."/>
            <person name="Nelson D.R."/>
            <person name="Luo J.G."/>
            <person name="Rep M."/>
            <person name="Liu H."/>
            <person name="Yang S."/>
            <person name="Wang J."/>
            <person name="Krasnoff S.B."/>
            <person name="Xu Y."/>
            <person name="Molnar I."/>
            <person name="Lin M."/>
        </authorList>
    </citation>
    <scope>NUCLEOTIDE SEQUENCE [LARGE SCALE GENOMIC DNA]</scope>
    <source>
        <strain evidence="3 4">ARSEF 6962</strain>
    </source>
</reference>
<feature type="region of interest" description="Disordered" evidence="1">
    <location>
        <begin position="36"/>
        <end position="58"/>
    </location>
</feature>
<sequence>MAWMNKNDGSRKQVSKYAEALLAHYSQMLVRLSQGPPERFRGKNEEIGTGRSRCQSMPRPCSPITVRCSSDCHKGRPNGFEERMKRSEREEADAKSQGPPERFRGKNEEIVTDLLLLLRPEYPMVLNDDDLLEMNLHLDERDGQVTGIVDWADAIVSPFGMSLRRLETILGVQTSSCWHFHANHGFLRAQF</sequence>
<evidence type="ECO:0000313" key="4">
    <source>
        <dbReference type="Proteomes" id="UP000076580"/>
    </source>
</evidence>
<organism evidence="3 4">
    <name type="scientific">Drechmeria coniospora</name>
    <name type="common">Nematophagous fungus</name>
    <name type="synonym">Meria coniospora</name>
    <dbReference type="NCBI Taxonomy" id="98403"/>
    <lineage>
        <taxon>Eukaryota</taxon>
        <taxon>Fungi</taxon>
        <taxon>Dikarya</taxon>
        <taxon>Ascomycota</taxon>
        <taxon>Pezizomycotina</taxon>
        <taxon>Sordariomycetes</taxon>
        <taxon>Hypocreomycetidae</taxon>
        <taxon>Hypocreales</taxon>
        <taxon>Ophiocordycipitaceae</taxon>
        <taxon>Drechmeria</taxon>
    </lineage>
</organism>
<dbReference type="EMBL" id="LAYC01000001">
    <property type="protein sequence ID" value="KYK62090.1"/>
    <property type="molecule type" value="Genomic_DNA"/>
</dbReference>
<feature type="region of interest" description="Disordered" evidence="1">
    <location>
        <begin position="73"/>
        <end position="103"/>
    </location>
</feature>
<gene>
    <name evidence="3" type="ORF">DCS_03235</name>
</gene>
<dbReference type="Proteomes" id="UP000076580">
    <property type="component" value="Chromosome 01"/>
</dbReference>
<name>A0A151GYC4_DRECN</name>
<accession>A0A151GYC4</accession>
<dbReference type="InParanoid" id="A0A151GYC4"/>
<feature type="domain" description="Aminoglycoside phosphotransferase" evidence="2">
    <location>
        <begin position="18"/>
        <end position="158"/>
    </location>
</feature>
<protein>
    <recommendedName>
        <fullName evidence="2">Aminoglycoside phosphotransferase domain-containing protein</fullName>
    </recommendedName>
</protein>
<evidence type="ECO:0000256" key="1">
    <source>
        <dbReference type="SAM" id="MobiDB-lite"/>
    </source>
</evidence>
<feature type="compositionally biased region" description="Basic and acidic residues" evidence="1">
    <location>
        <begin position="38"/>
        <end position="48"/>
    </location>
</feature>
<dbReference type="Pfam" id="PF01636">
    <property type="entry name" value="APH"/>
    <property type="match status" value="1"/>
</dbReference>
<keyword evidence="4" id="KW-1185">Reference proteome</keyword>